<gene>
    <name evidence="9" type="ORF">SAMN05421759_104128</name>
</gene>
<dbReference type="SUPFAM" id="SSF56349">
    <property type="entry name" value="DNA breaking-rejoining enzymes"/>
    <property type="match status" value="1"/>
</dbReference>
<keyword evidence="10" id="KW-1185">Reference proteome</keyword>
<dbReference type="InterPro" id="IPR049331">
    <property type="entry name" value="Top1B_N_bact"/>
</dbReference>
<dbReference type="GO" id="GO:0006265">
    <property type="term" value="P:DNA topological change"/>
    <property type="evidence" value="ECO:0007669"/>
    <property type="project" value="InterPro"/>
</dbReference>
<dbReference type="InterPro" id="IPR014711">
    <property type="entry name" value="TopoI_cat_a-hlx-sub_euk"/>
</dbReference>
<dbReference type="SUPFAM" id="SSF55869">
    <property type="entry name" value="DNA topoisomerase I domain"/>
    <property type="match status" value="1"/>
</dbReference>
<name>A0A1N7MAI0_9RHOB</name>
<dbReference type="Pfam" id="PF01028">
    <property type="entry name" value="Topoisom_I"/>
    <property type="match status" value="1"/>
</dbReference>
<protein>
    <recommendedName>
        <fullName evidence="3">DNA topoisomerase</fullName>
        <ecNumber evidence="3">5.6.2.1</ecNumber>
    </recommendedName>
</protein>
<feature type="domain" description="DNA topoisomerase IB N-terminal" evidence="8">
    <location>
        <begin position="25"/>
        <end position="73"/>
    </location>
</feature>
<sequence>MQDLPTLTYFPDSRPGITRRRQGRGWRYFAPDGTGIDAKDERKRLNALAVPPAYSDVWMCPDPRGHLQATGRDDRARKQYRYHEDWTAFRARKKFDHLATFGEALPALRRRIRRDLRDGTAGDHDFAIAAILALLDRANLRVGNPDYARRNQTFGATTLRPRHLQLDGGEVQLDYRAKGGDQVRKRLRDRTLNRVLERLDDLGGPTLVSWEDSDGTSRAVGSDTINQRLADWTGQEAISAKTFRTWNGTVAAFDVATRNETLSIKAMTEAAAERLHNTPAICRTSYVHPWVIALSETPFETRRRYLETAPETRGLRQAEAGLLALLSE</sequence>
<dbReference type="Proteomes" id="UP000186684">
    <property type="component" value="Unassembled WGS sequence"/>
</dbReference>
<dbReference type="GO" id="GO:0003917">
    <property type="term" value="F:DNA topoisomerase type I (single strand cut, ATP-independent) activity"/>
    <property type="evidence" value="ECO:0007669"/>
    <property type="project" value="UniProtKB-EC"/>
</dbReference>
<evidence type="ECO:0000256" key="6">
    <source>
        <dbReference type="ARBA" id="ARBA00023235"/>
    </source>
</evidence>
<dbReference type="RefSeq" id="WP_076447421.1">
    <property type="nucleotide sequence ID" value="NZ_FTOQ01000004.1"/>
</dbReference>
<evidence type="ECO:0000259" key="8">
    <source>
        <dbReference type="Pfam" id="PF21338"/>
    </source>
</evidence>
<proteinExistence type="inferred from homology"/>
<comment type="catalytic activity">
    <reaction evidence="1">
        <text>ATP-independent breakage of single-stranded DNA, followed by passage and rejoining.</text>
        <dbReference type="EC" id="5.6.2.1"/>
    </reaction>
</comment>
<evidence type="ECO:0000256" key="4">
    <source>
        <dbReference type="ARBA" id="ARBA00023029"/>
    </source>
</evidence>
<evidence type="ECO:0000256" key="5">
    <source>
        <dbReference type="ARBA" id="ARBA00023125"/>
    </source>
</evidence>
<evidence type="ECO:0000313" key="10">
    <source>
        <dbReference type="Proteomes" id="UP000186684"/>
    </source>
</evidence>
<dbReference type="InterPro" id="IPR001631">
    <property type="entry name" value="TopoI"/>
</dbReference>
<evidence type="ECO:0000259" key="7">
    <source>
        <dbReference type="Pfam" id="PF01028"/>
    </source>
</evidence>
<dbReference type="OrthoDB" id="9778962at2"/>
<keyword evidence="6 9" id="KW-0413">Isomerase</keyword>
<evidence type="ECO:0000313" key="9">
    <source>
        <dbReference type="EMBL" id="SIS82981.1"/>
    </source>
</evidence>
<dbReference type="InterPro" id="IPR035447">
    <property type="entry name" value="DNA_topo_I_N_sf"/>
</dbReference>
<feature type="domain" description="DNA topoisomerase I catalytic core eukaryotic-type" evidence="7">
    <location>
        <begin position="90"/>
        <end position="256"/>
    </location>
</feature>
<evidence type="ECO:0000256" key="2">
    <source>
        <dbReference type="ARBA" id="ARBA00006645"/>
    </source>
</evidence>
<dbReference type="STRING" id="633194.SAMN05421759_104128"/>
<reference evidence="10" key="1">
    <citation type="submission" date="2017-01" db="EMBL/GenBank/DDBJ databases">
        <authorList>
            <person name="Varghese N."/>
            <person name="Submissions S."/>
        </authorList>
    </citation>
    <scope>NUCLEOTIDE SEQUENCE [LARGE SCALE GENOMIC DNA]</scope>
    <source>
        <strain evidence="10">DSM 29430</strain>
    </source>
</reference>
<dbReference type="InterPro" id="IPR011010">
    <property type="entry name" value="DNA_brk_join_enz"/>
</dbReference>
<dbReference type="PROSITE" id="PS52038">
    <property type="entry name" value="TOPO_IB_2"/>
    <property type="match status" value="1"/>
</dbReference>
<dbReference type="EMBL" id="FTOQ01000004">
    <property type="protein sequence ID" value="SIS82981.1"/>
    <property type="molecule type" value="Genomic_DNA"/>
</dbReference>
<comment type="similarity">
    <text evidence="2">Belongs to the type IB topoisomerase family.</text>
</comment>
<accession>A0A1N7MAI0</accession>
<dbReference type="PRINTS" id="PR00416">
    <property type="entry name" value="EUTPISMRASEI"/>
</dbReference>
<evidence type="ECO:0000256" key="3">
    <source>
        <dbReference type="ARBA" id="ARBA00012891"/>
    </source>
</evidence>
<dbReference type="InterPro" id="IPR013500">
    <property type="entry name" value="TopoI_cat_euk"/>
</dbReference>
<dbReference type="GO" id="GO:0003677">
    <property type="term" value="F:DNA binding"/>
    <property type="evidence" value="ECO:0007669"/>
    <property type="project" value="UniProtKB-KW"/>
</dbReference>
<dbReference type="AlphaFoldDB" id="A0A1N7MAI0"/>
<keyword evidence="5" id="KW-0238">DNA-binding</keyword>
<dbReference type="EC" id="5.6.2.1" evidence="3"/>
<dbReference type="Pfam" id="PF21338">
    <property type="entry name" value="Top1B_N_bact"/>
    <property type="match status" value="1"/>
</dbReference>
<dbReference type="Gene3D" id="3.90.15.10">
    <property type="entry name" value="Topoisomerase I, Chain A, domain 3"/>
    <property type="match status" value="1"/>
</dbReference>
<keyword evidence="4" id="KW-0799">Topoisomerase</keyword>
<dbReference type="Gene3D" id="3.30.66.10">
    <property type="entry name" value="DNA topoisomerase I domain"/>
    <property type="match status" value="1"/>
</dbReference>
<evidence type="ECO:0000256" key="1">
    <source>
        <dbReference type="ARBA" id="ARBA00000213"/>
    </source>
</evidence>
<dbReference type="Gene3D" id="1.10.132.120">
    <property type="match status" value="1"/>
</dbReference>
<organism evidence="9 10">
    <name type="scientific">Roseivivax lentus</name>
    <dbReference type="NCBI Taxonomy" id="633194"/>
    <lineage>
        <taxon>Bacteria</taxon>
        <taxon>Pseudomonadati</taxon>
        <taxon>Pseudomonadota</taxon>
        <taxon>Alphaproteobacteria</taxon>
        <taxon>Rhodobacterales</taxon>
        <taxon>Roseobacteraceae</taxon>
        <taxon>Roseivivax</taxon>
    </lineage>
</organism>